<evidence type="ECO:0000256" key="5">
    <source>
        <dbReference type="ARBA" id="ARBA00023004"/>
    </source>
</evidence>
<dbReference type="CDD" id="cd11073">
    <property type="entry name" value="CYP76-like"/>
    <property type="match status" value="1"/>
</dbReference>
<dbReference type="Gene3D" id="1.10.630.10">
    <property type="entry name" value="Cytochrome P450"/>
    <property type="match status" value="1"/>
</dbReference>
<evidence type="ECO:0000256" key="6">
    <source>
        <dbReference type="ARBA" id="ARBA00023033"/>
    </source>
</evidence>
<sequence length="495" mass="56554">MVGDHYLLLPIFLLPLLYFISKQLKSSSTSGRPPLPPGPVPWPILGNIPHMGKMPHATLSNLAQTYGPLMCLKLGTQYLVVGSSPAAAIELMKTHDRTFSARYVPKVVPADQEELNYSSIGWNDECSDRWKYLRTLCRSELFSGKALENQSCLREKKIFDMVEHLRAKEGQVVDFGELVFATIFNMLGNVLMSRDVVGLEEKRADGGLKGLVRTIMEVVTVPNISDYYPFFDRFDLQGVRKKTSELEKRIRAIWEPVIEERRQKGGPLDQIDFLESLIENNFTNDRIHQLLLELFTAGADTSISTIEWAMAELVKNPEIMKKVHEELDREFHDDLPNESQLMQLPYLQACIKEALRLHPPGPLLMPHRALETCQVMNYTIPKDAQVLLNVWAIGRDPSVWDEPLKFRPERFLNCDKDFRGNDFELLPFGAGRRICPGVPMAARQLSVVLATLVHCFEWSLPEGKDPQQLDMKERFGITLQKEQPLLLIPKSRRYQ</sequence>
<dbReference type="RefSeq" id="XP_027083632.1">
    <property type="nucleotide sequence ID" value="XM_027227831.2"/>
</dbReference>
<dbReference type="GO" id="GO:0004497">
    <property type="term" value="F:monooxygenase activity"/>
    <property type="evidence" value="ECO:0007669"/>
    <property type="project" value="UniProtKB-KW"/>
</dbReference>
<dbReference type="GO" id="GO:0016705">
    <property type="term" value="F:oxidoreductase activity, acting on paired donors, with incorporation or reduction of molecular oxygen"/>
    <property type="evidence" value="ECO:0007669"/>
    <property type="project" value="InterPro"/>
</dbReference>
<protein>
    <submittedName>
        <fullName evidence="11">Probable (S)-N-methylcoclaurine 3'-hydroxylase isozyme 2</fullName>
    </submittedName>
</protein>
<evidence type="ECO:0000313" key="10">
    <source>
        <dbReference type="Proteomes" id="UP001652660"/>
    </source>
</evidence>
<keyword evidence="2 7" id="KW-0349">Heme</keyword>
<keyword evidence="3 7" id="KW-0479">Metal-binding</keyword>
<dbReference type="FunFam" id="1.10.630.10:FF:000007">
    <property type="entry name" value="Cytochrome P450 76C4"/>
    <property type="match status" value="1"/>
</dbReference>
<comment type="similarity">
    <text evidence="1 8">Belongs to the cytochrome P450 family.</text>
</comment>
<evidence type="ECO:0000256" key="3">
    <source>
        <dbReference type="ARBA" id="ARBA00022723"/>
    </source>
</evidence>
<keyword evidence="9" id="KW-0732">Signal</keyword>
<dbReference type="SUPFAM" id="SSF48264">
    <property type="entry name" value="Cytochrome P450"/>
    <property type="match status" value="1"/>
</dbReference>
<dbReference type="PANTHER" id="PTHR47950">
    <property type="entry name" value="CYTOCHROME P450, FAMILY 76, SUBFAMILY C, POLYPEPTIDE 5-RELATED"/>
    <property type="match status" value="1"/>
</dbReference>
<keyword evidence="6 8" id="KW-0503">Monooxygenase</keyword>
<organism evidence="10 11">
    <name type="scientific">Coffea arabica</name>
    <name type="common">Arabian coffee</name>
    <dbReference type="NCBI Taxonomy" id="13443"/>
    <lineage>
        <taxon>Eukaryota</taxon>
        <taxon>Viridiplantae</taxon>
        <taxon>Streptophyta</taxon>
        <taxon>Embryophyta</taxon>
        <taxon>Tracheophyta</taxon>
        <taxon>Spermatophyta</taxon>
        <taxon>Magnoliopsida</taxon>
        <taxon>eudicotyledons</taxon>
        <taxon>Gunneridae</taxon>
        <taxon>Pentapetalae</taxon>
        <taxon>asterids</taxon>
        <taxon>lamiids</taxon>
        <taxon>Gentianales</taxon>
        <taxon>Rubiaceae</taxon>
        <taxon>Ixoroideae</taxon>
        <taxon>Gardenieae complex</taxon>
        <taxon>Bertiereae - Coffeeae clade</taxon>
        <taxon>Coffeeae</taxon>
        <taxon>Coffea</taxon>
    </lineage>
</organism>
<dbReference type="PROSITE" id="PS00086">
    <property type="entry name" value="CYTOCHROME_P450"/>
    <property type="match status" value="1"/>
</dbReference>
<dbReference type="GO" id="GO:0005506">
    <property type="term" value="F:iron ion binding"/>
    <property type="evidence" value="ECO:0007669"/>
    <property type="project" value="InterPro"/>
</dbReference>
<accession>A0A6P6U0P6</accession>
<evidence type="ECO:0000313" key="11">
    <source>
        <dbReference type="RefSeq" id="XP_027083632.1"/>
    </source>
</evidence>
<dbReference type="PRINTS" id="PR00463">
    <property type="entry name" value="EP450I"/>
</dbReference>
<keyword evidence="5 7" id="KW-0408">Iron</keyword>
<evidence type="ECO:0000256" key="1">
    <source>
        <dbReference type="ARBA" id="ARBA00010617"/>
    </source>
</evidence>
<dbReference type="PANTHER" id="PTHR47950:SF6">
    <property type="entry name" value="CYTOCHROME P450"/>
    <property type="match status" value="1"/>
</dbReference>
<keyword evidence="10" id="KW-1185">Reference proteome</keyword>
<dbReference type="AlphaFoldDB" id="A0A6P6U0P6"/>
<name>A0A6P6U0P6_COFAR</name>
<reference evidence="11" key="2">
    <citation type="submission" date="2025-08" db="UniProtKB">
        <authorList>
            <consortium name="RefSeq"/>
        </authorList>
    </citation>
    <scope>IDENTIFICATION</scope>
    <source>
        <tissue evidence="11">Leaves</tissue>
    </source>
</reference>
<dbReference type="InterPro" id="IPR002401">
    <property type="entry name" value="Cyt_P450_E_grp-I"/>
</dbReference>
<evidence type="ECO:0000256" key="7">
    <source>
        <dbReference type="PIRSR" id="PIRSR602401-1"/>
    </source>
</evidence>
<evidence type="ECO:0000256" key="9">
    <source>
        <dbReference type="SAM" id="SignalP"/>
    </source>
</evidence>
<evidence type="ECO:0000256" key="8">
    <source>
        <dbReference type="RuleBase" id="RU000461"/>
    </source>
</evidence>
<dbReference type="InterPro" id="IPR001128">
    <property type="entry name" value="Cyt_P450"/>
</dbReference>
<dbReference type="InterPro" id="IPR036396">
    <property type="entry name" value="Cyt_P450_sf"/>
</dbReference>
<feature type="binding site" description="axial binding residue" evidence="7">
    <location>
        <position position="435"/>
    </location>
    <ligand>
        <name>heme</name>
        <dbReference type="ChEBI" id="CHEBI:30413"/>
    </ligand>
    <ligandPart>
        <name>Fe</name>
        <dbReference type="ChEBI" id="CHEBI:18248"/>
    </ligandPart>
</feature>
<evidence type="ECO:0000256" key="4">
    <source>
        <dbReference type="ARBA" id="ARBA00023002"/>
    </source>
</evidence>
<keyword evidence="4 8" id="KW-0560">Oxidoreductase</keyword>
<feature type="chain" id="PRO_5027878095" evidence="9">
    <location>
        <begin position="27"/>
        <end position="495"/>
    </location>
</feature>
<dbReference type="InterPro" id="IPR017972">
    <property type="entry name" value="Cyt_P450_CS"/>
</dbReference>
<dbReference type="GO" id="GO:0020037">
    <property type="term" value="F:heme binding"/>
    <property type="evidence" value="ECO:0007669"/>
    <property type="project" value="InterPro"/>
</dbReference>
<evidence type="ECO:0000256" key="2">
    <source>
        <dbReference type="ARBA" id="ARBA00022617"/>
    </source>
</evidence>
<reference evidence="10" key="1">
    <citation type="journal article" date="2025" name="Foods">
        <title>Unveiling the Microbial Signatures of Arabica Coffee Cherries: Insights into Ripeness Specific Diversity, Functional Traits, and Implications for Quality and Safety.</title>
        <authorList>
            <consortium name="RefSeq"/>
            <person name="Tenea G.N."/>
            <person name="Cifuentes V."/>
            <person name="Reyes P."/>
            <person name="Cevallos-Vallejos M."/>
        </authorList>
    </citation>
    <scope>NUCLEOTIDE SEQUENCE [LARGE SCALE GENOMIC DNA]</scope>
</reference>
<dbReference type="PRINTS" id="PR00385">
    <property type="entry name" value="P450"/>
</dbReference>
<dbReference type="Proteomes" id="UP001652660">
    <property type="component" value="Chromosome 8c"/>
</dbReference>
<dbReference type="OrthoDB" id="1877779at2759"/>
<proteinExistence type="inferred from homology"/>
<feature type="signal peptide" evidence="9">
    <location>
        <begin position="1"/>
        <end position="26"/>
    </location>
</feature>
<gene>
    <name evidence="11" type="primary">LOC113705927</name>
</gene>
<dbReference type="GeneID" id="113705927"/>
<comment type="cofactor">
    <cofactor evidence="7">
        <name>heme</name>
        <dbReference type="ChEBI" id="CHEBI:30413"/>
    </cofactor>
</comment>
<dbReference type="Pfam" id="PF00067">
    <property type="entry name" value="p450"/>
    <property type="match status" value="1"/>
</dbReference>